<evidence type="ECO:0000256" key="1">
    <source>
        <dbReference type="SAM" id="MobiDB-lite"/>
    </source>
</evidence>
<dbReference type="AlphaFoldDB" id="A0A7S1AZM7"/>
<name>A0A7S1AZM7_NOCSC</name>
<protein>
    <submittedName>
        <fullName evidence="2">Uncharacterized protein</fullName>
    </submittedName>
</protein>
<evidence type="ECO:0000313" key="2">
    <source>
        <dbReference type="EMBL" id="CAD8870323.1"/>
    </source>
</evidence>
<proteinExistence type="predicted"/>
<reference evidence="2" key="1">
    <citation type="submission" date="2021-01" db="EMBL/GenBank/DDBJ databases">
        <authorList>
            <person name="Corre E."/>
            <person name="Pelletier E."/>
            <person name="Niang G."/>
            <person name="Scheremetjew M."/>
            <person name="Finn R."/>
            <person name="Kale V."/>
            <person name="Holt S."/>
            <person name="Cochrane G."/>
            <person name="Meng A."/>
            <person name="Brown T."/>
            <person name="Cohen L."/>
        </authorList>
    </citation>
    <scope>NUCLEOTIDE SEQUENCE</scope>
</reference>
<organism evidence="2">
    <name type="scientific">Noctiluca scintillans</name>
    <name type="common">Sea sparkle</name>
    <name type="synonym">Red tide dinoflagellate</name>
    <dbReference type="NCBI Taxonomy" id="2966"/>
    <lineage>
        <taxon>Eukaryota</taxon>
        <taxon>Sar</taxon>
        <taxon>Alveolata</taxon>
        <taxon>Dinophyceae</taxon>
        <taxon>Noctilucales</taxon>
        <taxon>Noctilucaceae</taxon>
        <taxon>Noctiluca</taxon>
    </lineage>
</organism>
<feature type="region of interest" description="Disordered" evidence="1">
    <location>
        <begin position="302"/>
        <end position="328"/>
    </location>
</feature>
<accession>A0A7S1AZM7</accession>
<dbReference type="EMBL" id="HBFQ01063143">
    <property type="protein sequence ID" value="CAD8870323.1"/>
    <property type="molecule type" value="Transcribed_RNA"/>
</dbReference>
<sequence>MALVMTEGAEVASPCLQLAGPRGSASQLSQWDSAFLTLHGHQKGRFELELWRFYEGWAVPCSHDLAPSEREQRTQETFSFRASGQPRASVMIRDETRVTLRGRFANREIMALRFTGFRRRALNQVFAEDDTLQVGGLPTWWSVNGRFFLYFAAEYGHWKINGRRVSGGDGLVAVQRGGRRSGRGFVHSGPCERPVCRQTALASLCCVEGWFQVLAGGWTSCEPLIVEEQVWSMDFRAESVDVKDIESRGQDTVEHHHSARDVVFHMVRRGVAEEPAALWLPEMPGPTGDELQAVYDSQEDFAAERAPPSGTLGEPDFLLMGPVSASKL</sequence>
<gene>
    <name evidence="2" type="ORF">NSCI0253_LOCUS44680</name>
</gene>